<keyword evidence="10" id="KW-0238">DNA-binding</keyword>
<dbReference type="InterPro" id="IPR014013">
    <property type="entry name" value="Helic_SF1/SF2_ATP-bd_DinG/Rad3"/>
</dbReference>
<evidence type="ECO:0000256" key="8">
    <source>
        <dbReference type="ARBA" id="ARBA00023004"/>
    </source>
</evidence>
<evidence type="ECO:0000259" key="14">
    <source>
        <dbReference type="PROSITE" id="PS51193"/>
    </source>
</evidence>
<evidence type="ECO:0000313" key="15">
    <source>
        <dbReference type="EMBL" id="MDB2000909.1"/>
    </source>
</evidence>
<keyword evidence="6 15" id="KW-0347">Helicase</keyword>
<dbReference type="InterPro" id="IPR027417">
    <property type="entry name" value="P-loop_NTPase"/>
</dbReference>
<keyword evidence="4" id="KW-0227">DNA damage</keyword>
<dbReference type="PANTHER" id="PTHR11472:SF34">
    <property type="entry name" value="REGULATOR OF TELOMERE ELONGATION HELICASE 1"/>
    <property type="match status" value="1"/>
</dbReference>
<dbReference type="AlphaFoldDB" id="A0A6N3HMV9"/>
<dbReference type="InterPro" id="IPR010614">
    <property type="entry name" value="RAD3-like_helicase_DEAD"/>
</dbReference>
<evidence type="ECO:0000256" key="13">
    <source>
        <dbReference type="ARBA" id="ARBA00038058"/>
    </source>
</evidence>
<dbReference type="GO" id="GO:0003677">
    <property type="term" value="F:DNA binding"/>
    <property type="evidence" value="ECO:0007669"/>
    <property type="project" value="UniProtKB-KW"/>
</dbReference>
<dbReference type="GO" id="GO:0046872">
    <property type="term" value="F:metal ion binding"/>
    <property type="evidence" value="ECO:0007669"/>
    <property type="project" value="UniProtKB-KW"/>
</dbReference>
<dbReference type="GO" id="GO:0003678">
    <property type="term" value="F:DNA helicase activity"/>
    <property type="evidence" value="ECO:0007669"/>
    <property type="project" value="InterPro"/>
</dbReference>
<organism evidence="16">
    <name type="scientific">Clostridium symbiosum</name>
    <name type="common">Bacteroides symbiosus</name>
    <dbReference type="NCBI Taxonomy" id="1512"/>
    <lineage>
        <taxon>Bacteria</taxon>
        <taxon>Bacillati</taxon>
        <taxon>Bacillota</taxon>
        <taxon>Clostridia</taxon>
        <taxon>Lachnospirales</taxon>
        <taxon>Lachnospiraceae</taxon>
        <taxon>Otoolea</taxon>
    </lineage>
</organism>
<evidence type="ECO:0000256" key="6">
    <source>
        <dbReference type="ARBA" id="ARBA00022806"/>
    </source>
</evidence>
<comment type="similarity">
    <text evidence="13">Belongs to the helicase family. DinG subfamily.</text>
</comment>
<dbReference type="Pfam" id="PF13307">
    <property type="entry name" value="Helicase_C_2"/>
    <property type="match status" value="1"/>
</dbReference>
<protein>
    <submittedName>
        <fullName evidence="15">ATP-dependent DNA helicase</fullName>
    </submittedName>
</protein>
<keyword evidence="5" id="KW-0378">Hydrolase</keyword>
<sequence>MEMKGKQIRVSVRNLVEFVLRSGDLDNRRTAVDQKEAMLAGGRMHRKIQKKMGSGYLAEVPLKCSVEEDGFEILVEGRADGIIREGNRATIDEIKGVYMDISVLEEAVEVHLAQAMCYGYFYGLNEGLEELTIQVTYCNLDTEEVRRFQVIKTMEELKEWFMGLIHEYVKWARYLYHNAQRRDESLKDLEFPFPYREGQRELAVSVYRTEARRRKLFIQAPTGIGKTLSTVFPSLKAIGEGHGDKLFYLTAKTITRGVAEEAFAILREQGLYFRSVTITAKDKLCFLEKPECNPDACPYAKGHFDRVNDAVYEIVHKEFGITREVILKYAEKFKVCPFEYCLDISSFVDGIICDYNYVFDPDVRLKRYFADGAKGEYIFLIDEAHNLVPRAREMYSAVLIKEDVLAAKRLVKDKSPRLTRQLERVNKICLEMKRQCEGWQILPDVDHLVTALTSLFSELEKYMDEYKGSEGREELLDFYFTVRNFLNIYERVDEHYRIYTELTESGDFKIKLLCVNPIVHIGECLAQGNSSVFFSATLLPIRYYRQLLSNDEEDYTVYVNSPFSQEHRLLLAAADVTSRYTRRNRTEYRKILDYIRQAAEARKGNYIVFFPSYQYMNHVLELLYDGRIGRPDFADGSDAQKLYLQDSGIDWLVQENRMTDAQREDFLKEFEQERENSLVACCVMGGLFSEGIDLKEERLIGAIIVGTGLPMVCTEQEILKGYFDEEEQEGFAFAYQYPGMNKVMQAAGRVIRTAGDKGIILLLDDRFLRNDYRELFPREWDDCRRVTLKTVRQELENFWNRL</sequence>
<dbReference type="GO" id="GO:0016818">
    <property type="term" value="F:hydrolase activity, acting on acid anhydrides, in phosphorus-containing anhydrides"/>
    <property type="evidence" value="ECO:0007669"/>
    <property type="project" value="InterPro"/>
</dbReference>
<dbReference type="EMBL" id="JAQLGM010000027">
    <property type="protein sequence ID" value="MDB2000909.1"/>
    <property type="molecule type" value="Genomic_DNA"/>
</dbReference>
<dbReference type="PANTHER" id="PTHR11472">
    <property type="entry name" value="DNA REPAIR DEAD HELICASE RAD3/XP-D SUBFAMILY MEMBER"/>
    <property type="match status" value="1"/>
</dbReference>
<evidence type="ECO:0000256" key="11">
    <source>
        <dbReference type="ARBA" id="ARBA00023204"/>
    </source>
</evidence>
<keyword evidence="3" id="KW-0547">Nucleotide-binding</keyword>
<dbReference type="RefSeq" id="WP_156684918.1">
    <property type="nucleotide sequence ID" value="NZ_CACRUA010000062.1"/>
</dbReference>
<dbReference type="Proteomes" id="UP001300871">
    <property type="component" value="Unassembled WGS sequence"/>
</dbReference>
<keyword evidence="1" id="KW-0004">4Fe-4S</keyword>
<dbReference type="InterPro" id="IPR011604">
    <property type="entry name" value="PDDEXK-like_dom_sf"/>
</dbReference>
<dbReference type="InterPro" id="IPR006555">
    <property type="entry name" value="ATP-dep_Helicase_C"/>
</dbReference>
<evidence type="ECO:0000256" key="9">
    <source>
        <dbReference type="ARBA" id="ARBA00023014"/>
    </source>
</evidence>
<dbReference type="Gene3D" id="3.90.320.10">
    <property type="match status" value="1"/>
</dbReference>
<dbReference type="GO" id="GO:0005524">
    <property type="term" value="F:ATP binding"/>
    <property type="evidence" value="ECO:0007669"/>
    <property type="project" value="UniProtKB-KW"/>
</dbReference>
<accession>A0A6N3HMV9</accession>
<reference evidence="16" key="1">
    <citation type="submission" date="2019-11" db="EMBL/GenBank/DDBJ databases">
        <authorList>
            <person name="Feng L."/>
        </authorList>
    </citation>
    <scope>NUCLEOTIDE SEQUENCE</scope>
    <source>
        <strain evidence="16">CsymbiosumLFYP84</strain>
    </source>
</reference>
<gene>
    <name evidence="16" type="ORF">CSLFYP84_03942</name>
    <name evidence="15" type="ORF">PM006_11920</name>
</gene>
<evidence type="ECO:0000256" key="12">
    <source>
        <dbReference type="ARBA" id="ARBA00023235"/>
    </source>
</evidence>
<evidence type="ECO:0000256" key="7">
    <source>
        <dbReference type="ARBA" id="ARBA00022840"/>
    </source>
</evidence>
<name>A0A6N3HMV9_CLOSY</name>
<keyword evidence="2" id="KW-0479">Metal-binding</keyword>
<proteinExistence type="inferred from homology"/>
<dbReference type="SMART" id="SM00488">
    <property type="entry name" value="DEXDc2"/>
    <property type="match status" value="1"/>
</dbReference>
<dbReference type="Gene3D" id="1.10.275.40">
    <property type="match status" value="1"/>
</dbReference>
<dbReference type="PROSITE" id="PS51193">
    <property type="entry name" value="HELICASE_ATP_BIND_2"/>
    <property type="match status" value="1"/>
</dbReference>
<evidence type="ECO:0000256" key="2">
    <source>
        <dbReference type="ARBA" id="ARBA00022723"/>
    </source>
</evidence>
<dbReference type="EMBL" id="CACRUA010000062">
    <property type="protein sequence ID" value="VYU77159.1"/>
    <property type="molecule type" value="Genomic_DNA"/>
</dbReference>
<dbReference type="GO" id="GO:0006281">
    <property type="term" value="P:DNA repair"/>
    <property type="evidence" value="ECO:0007669"/>
    <property type="project" value="UniProtKB-KW"/>
</dbReference>
<dbReference type="InterPro" id="IPR042493">
    <property type="entry name" value="XPD_DNA_FeS"/>
</dbReference>
<dbReference type="Pfam" id="PF06733">
    <property type="entry name" value="DEAD_2"/>
    <property type="match status" value="1"/>
</dbReference>
<dbReference type="InterPro" id="IPR006554">
    <property type="entry name" value="Helicase-like_DEXD_c2"/>
</dbReference>
<evidence type="ECO:0000256" key="3">
    <source>
        <dbReference type="ARBA" id="ARBA00022741"/>
    </source>
</evidence>
<evidence type="ECO:0000256" key="5">
    <source>
        <dbReference type="ARBA" id="ARBA00022801"/>
    </source>
</evidence>
<reference evidence="15" key="2">
    <citation type="submission" date="2023-01" db="EMBL/GenBank/DDBJ databases">
        <title>Human gut microbiome strain richness.</title>
        <authorList>
            <person name="Chen-Liaw A."/>
        </authorList>
    </citation>
    <scope>NUCLEOTIDE SEQUENCE</scope>
    <source>
        <strain evidence="15">B1_m1001713B170214d0_201011</strain>
    </source>
</reference>
<evidence type="ECO:0000256" key="4">
    <source>
        <dbReference type="ARBA" id="ARBA00022763"/>
    </source>
</evidence>
<feature type="domain" description="Helicase ATP-binding" evidence="14">
    <location>
        <begin position="185"/>
        <end position="437"/>
    </location>
</feature>
<evidence type="ECO:0000256" key="1">
    <source>
        <dbReference type="ARBA" id="ARBA00022485"/>
    </source>
</evidence>
<keyword evidence="11" id="KW-0234">DNA repair</keyword>
<evidence type="ECO:0000256" key="10">
    <source>
        <dbReference type="ARBA" id="ARBA00023125"/>
    </source>
</evidence>
<keyword evidence="8" id="KW-0408">Iron</keyword>
<keyword evidence="12" id="KW-0413">Isomerase</keyword>
<dbReference type="GO" id="GO:0051539">
    <property type="term" value="F:4 iron, 4 sulfur cluster binding"/>
    <property type="evidence" value="ECO:0007669"/>
    <property type="project" value="UniProtKB-KW"/>
</dbReference>
<keyword evidence="9" id="KW-0411">Iron-sulfur</keyword>
<evidence type="ECO:0000313" key="16">
    <source>
        <dbReference type="EMBL" id="VYU77159.1"/>
    </source>
</evidence>
<dbReference type="InterPro" id="IPR045028">
    <property type="entry name" value="DinG/Rad3-like"/>
</dbReference>
<dbReference type="Gene3D" id="1.10.30.20">
    <property type="entry name" value="Bacterial XPD DNA helicase, FeS cluster domain"/>
    <property type="match status" value="1"/>
</dbReference>
<dbReference type="SUPFAM" id="SSF52540">
    <property type="entry name" value="P-loop containing nucleoside triphosphate hydrolases"/>
    <property type="match status" value="2"/>
</dbReference>
<dbReference type="Gene3D" id="3.40.50.300">
    <property type="entry name" value="P-loop containing nucleotide triphosphate hydrolases"/>
    <property type="match status" value="2"/>
</dbReference>
<dbReference type="SMART" id="SM00491">
    <property type="entry name" value="HELICc2"/>
    <property type="match status" value="1"/>
</dbReference>
<keyword evidence="7" id="KW-0067">ATP-binding</keyword>